<organism evidence="1 2">
    <name type="scientific">Rhododendron molle</name>
    <name type="common">Chinese azalea</name>
    <name type="synonym">Azalea mollis</name>
    <dbReference type="NCBI Taxonomy" id="49168"/>
    <lineage>
        <taxon>Eukaryota</taxon>
        <taxon>Viridiplantae</taxon>
        <taxon>Streptophyta</taxon>
        <taxon>Embryophyta</taxon>
        <taxon>Tracheophyta</taxon>
        <taxon>Spermatophyta</taxon>
        <taxon>Magnoliopsida</taxon>
        <taxon>eudicotyledons</taxon>
        <taxon>Gunneridae</taxon>
        <taxon>Pentapetalae</taxon>
        <taxon>asterids</taxon>
        <taxon>Ericales</taxon>
        <taxon>Ericaceae</taxon>
        <taxon>Ericoideae</taxon>
        <taxon>Rhodoreae</taxon>
        <taxon>Rhododendron</taxon>
    </lineage>
</organism>
<name>A0ACC0P9S3_RHOML</name>
<accession>A0ACC0P9S3</accession>
<keyword evidence="2" id="KW-1185">Reference proteome</keyword>
<proteinExistence type="predicted"/>
<gene>
    <name evidence="1" type="ORF">RHMOL_Rhmol04G0378300</name>
</gene>
<sequence length="167" mass="18350">MYNLGRPLNAKEGFLDNMEHNAVRFTMPLEIELILMERVECAPFALISCMFCAHWRACSVLIAFTFTVLGLIVRGIIHVGAGKDKSNFTVSKDGKGDNDTIAVAIEDSPDHSPVQFCILVKKGVYQENFKIGRSKQNLVLMGEGIDNTVITSNGSYSSSDDIQSLTS</sequence>
<reference evidence="1" key="1">
    <citation type="submission" date="2022-02" db="EMBL/GenBank/DDBJ databases">
        <title>Plant Genome Project.</title>
        <authorList>
            <person name="Zhang R.-G."/>
        </authorList>
    </citation>
    <scope>NUCLEOTIDE SEQUENCE</scope>
    <source>
        <strain evidence="1">AT1</strain>
    </source>
</reference>
<protein>
    <submittedName>
        <fullName evidence="1">Uncharacterized protein</fullName>
    </submittedName>
</protein>
<evidence type="ECO:0000313" key="2">
    <source>
        <dbReference type="Proteomes" id="UP001062846"/>
    </source>
</evidence>
<comment type="caution">
    <text evidence="1">The sequence shown here is derived from an EMBL/GenBank/DDBJ whole genome shotgun (WGS) entry which is preliminary data.</text>
</comment>
<evidence type="ECO:0000313" key="1">
    <source>
        <dbReference type="EMBL" id="KAI8561904.1"/>
    </source>
</evidence>
<dbReference type="Proteomes" id="UP001062846">
    <property type="component" value="Chromosome 4"/>
</dbReference>
<dbReference type="EMBL" id="CM046391">
    <property type="protein sequence ID" value="KAI8561904.1"/>
    <property type="molecule type" value="Genomic_DNA"/>
</dbReference>